<gene>
    <name evidence="2" type="ORF">SAMN05444271_1652</name>
</gene>
<sequence length="349" mass="37908">MHLSPQHGMTVKELQADGFTVDKEIHMLLDGDSSKAMAKSLGIGTASMAEALDSLDTDITVVIGDRDEGLAAALASAHMNIPVAHIHGGDVMSGSTIDDSIRHAITKFSHIHYPATDQYATNIEKLGEEPWRIFVVGSPGLDAIHTNDYTPPEEILEAHDLNLSKSLALVVQHPLTAEPENAPEQMRTTLSALESFDGNIIVIYPNADAGGKAMIETIESWAATMDGSDRTRTFKSLPRKDYLGLMDAADVMIGNSSSGVVEAPSFNLPVVDVGPRQTGRIRATNTIAVDYDTTEIENAIYTCLTDEQFRREVVECSNPYYYGGAGKKIVSHLSETTINDKLLKKQMTY</sequence>
<dbReference type="AlphaFoldDB" id="A0A1H6YE56"/>
<dbReference type="NCBIfam" id="TIGR03568">
    <property type="entry name" value="NeuC_NnaA"/>
    <property type="match status" value="1"/>
</dbReference>
<feature type="domain" description="UDP-N-acetylglucosamine 2-epimerase" evidence="1">
    <location>
        <begin position="1"/>
        <end position="333"/>
    </location>
</feature>
<accession>A0A1H6YE56</accession>
<dbReference type="Gene3D" id="3.40.50.2000">
    <property type="entry name" value="Glycogen Phosphorylase B"/>
    <property type="match status" value="2"/>
</dbReference>
<keyword evidence="3" id="KW-1185">Reference proteome</keyword>
<protein>
    <submittedName>
        <fullName evidence="2">UDP-N-acetylglucosamine 2-epimerase (Non-hydrolysing)/GDP/UDP-N,N'-diacetylbacillosamine 2-epimerase (Hydrolysing)</fullName>
    </submittedName>
</protein>
<dbReference type="Proteomes" id="UP000198888">
    <property type="component" value="Unassembled WGS sequence"/>
</dbReference>
<organism evidence="2 3">
    <name type="scientific">Halohasta litchfieldiae</name>
    <dbReference type="NCBI Taxonomy" id="1073996"/>
    <lineage>
        <taxon>Archaea</taxon>
        <taxon>Methanobacteriati</taxon>
        <taxon>Methanobacteriota</taxon>
        <taxon>Stenosarchaea group</taxon>
        <taxon>Halobacteria</taxon>
        <taxon>Halobacteriales</taxon>
        <taxon>Haloferacaceae</taxon>
        <taxon>Halohasta</taxon>
    </lineage>
</organism>
<evidence type="ECO:0000313" key="3">
    <source>
        <dbReference type="Proteomes" id="UP000198888"/>
    </source>
</evidence>
<dbReference type="InterPro" id="IPR020004">
    <property type="entry name" value="UDP-GlcNAc_Epase"/>
</dbReference>
<proteinExistence type="predicted"/>
<dbReference type="STRING" id="1073996.SAMN05444271_1652"/>
<dbReference type="GO" id="GO:0004553">
    <property type="term" value="F:hydrolase activity, hydrolyzing O-glycosyl compounds"/>
    <property type="evidence" value="ECO:0007669"/>
    <property type="project" value="InterPro"/>
</dbReference>
<dbReference type="GO" id="GO:0006047">
    <property type="term" value="P:UDP-N-acetylglucosamine metabolic process"/>
    <property type="evidence" value="ECO:0007669"/>
    <property type="project" value="InterPro"/>
</dbReference>
<dbReference type="PANTHER" id="PTHR43174:SF3">
    <property type="entry name" value="UDP-N-ACETYLGLUCOSAMINE 2-EPIMERASE"/>
    <property type="match status" value="1"/>
</dbReference>
<dbReference type="SUPFAM" id="SSF53756">
    <property type="entry name" value="UDP-Glycosyltransferase/glycogen phosphorylase"/>
    <property type="match status" value="1"/>
</dbReference>
<dbReference type="InterPro" id="IPR029767">
    <property type="entry name" value="WecB-like"/>
</dbReference>
<dbReference type="EMBL" id="FNYR01000065">
    <property type="protein sequence ID" value="SEJ38184.1"/>
    <property type="molecule type" value="Genomic_DNA"/>
</dbReference>
<dbReference type="InterPro" id="IPR003331">
    <property type="entry name" value="UDP_GlcNAc_Epimerase_2_dom"/>
</dbReference>
<dbReference type="Pfam" id="PF02350">
    <property type="entry name" value="Epimerase_2"/>
    <property type="match status" value="1"/>
</dbReference>
<name>A0A1H6YE56_9EURY</name>
<reference evidence="2 3" key="1">
    <citation type="submission" date="2016-10" db="EMBL/GenBank/DDBJ databases">
        <authorList>
            <person name="de Groot N.N."/>
        </authorList>
    </citation>
    <scope>NUCLEOTIDE SEQUENCE [LARGE SCALE GENOMIC DNA]</scope>
    <source>
        <strain evidence="2 3">DSM 22187</strain>
    </source>
</reference>
<evidence type="ECO:0000259" key="1">
    <source>
        <dbReference type="Pfam" id="PF02350"/>
    </source>
</evidence>
<dbReference type="PANTHER" id="PTHR43174">
    <property type="entry name" value="UDP-N-ACETYLGLUCOSAMINE 2-EPIMERASE"/>
    <property type="match status" value="1"/>
</dbReference>
<evidence type="ECO:0000313" key="2">
    <source>
        <dbReference type="EMBL" id="SEJ38184.1"/>
    </source>
</evidence>